<dbReference type="InterPro" id="IPR036866">
    <property type="entry name" value="RibonucZ/Hydroxyglut_hydro"/>
</dbReference>
<dbReference type="InterPro" id="IPR037482">
    <property type="entry name" value="ST1585_MBL-fold"/>
</dbReference>
<gene>
    <name evidence="2" type="ORF">RM530_11725</name>
</gene>
<dbReference type="SMART" id="SM00849">
    <property type="entry name" value="Lactamase_B"/>
    <property type="match status" value="1"/>
</dbReference>
<organism evidence="2 3">
    <name type="scientific">Banduia mediterranea</name>
    <dbReference type="NCBI Taxonomy" id="3075609"/>
    <lineage>
        <taxon>Bacteria</taxon>
        <taxon>Pseudomonadati</taxon>
        <taxon>Pseudomonadota</taxon>
        <taxon>Gammaproteobacteria</taxon>
        <taxon>Nevskiales</taxon>
        <taxon>Algiphilaceae</taxon>
        <taxon>Banduia</taxon>
    </lineage>
</organism>
<evidence type="ECO:0000259" key="1">
    <source>
        <dbReference type="SMART" id="SM00849"/>
    </source>
</evidence>
<dbReference type="InterPro" id="IPR001279">
    <property type="entry name" value="Metallo-B-lactamas"/>
</dbReference>
<reference evidence="2 3" key="1">
    <citation type="submission" date="2023-09" db="EMBL/GenBank/DDBJ databases">
        <authorList>
            <person name="Rey-Velasco X."/>
        </authorList>
    </citation>
    <scope>NUCLEOTIDE SEQUENCE [LARGE SCALE GENOMIC DNA]</scope>
    <source>
        <strain evidence="2 3">W345</strain>
    </source>
</reference>
<dbReference type="SUPFAM" id="SSF56281">
    <property type="entry name" value="Metallo-hydrolase/oxidoreductase"/>
    <property type="match status" value="1"/>
</dbReference>
<evidence type="ECO:0000313" key="3">
    <source>
        <dbReference type="Proteomes" id="UP001254608"/>
    </source>
</evidence>
<dbReference type="InterPro" id="IPR050855">
    <property type="entry name" value="NDM-1-like"/>
</dbReference>
<dbReference type="EMBL" id="JAVRIC010000016">
    <property type="protein sequence ID" value="MDT0498027.1"/>
    <property type="molecule type" value="Genomic_DNA"/>
</dbReference>
<accession>A0ABU2WLV3</accession>
<dbReference type="CDD" id="cd07726">
    <property type="entry name" value="ST1585-like_MBL-fold"/>
    <property type="match status" value="1"/>
</dbReference>
<protein>
    <submittedName>
        <fullName evidence="2">MBL fold metallo-hydrolase</fullName>
    </submittedName>
</protein>
<comment type="caution">
    <text evidence="2">The sequence shown here is derived from an EMBL/GenBank/DDBJ whole genome shotgun (WGS) entry which is preliminary data.</text>
</comment>
<evidence type="ECO:0000313" key="2">
    <source>
        <dbReference type="EMBL" id="MDT0498027.1"/>
    </source>
</evidence>
<name>A0ABU2WLV3_9GAMM</name>
<sequence>MDTQPTPTVAPVEVLDHGILCIDTLQERRRLACCYLIERDGEYAFVEAGTSHGVPRLLALLEARGIAPERVRYVLPTHVHLDHAGGAGVLMRALPEAKMVVHPRGARHMIDPSKLIAGAEAVYGAEALMRMYGEIAPVDETRVIQARDGLRLSLGGGELEFIDTPGHARHHYSIWDTVSEGFFTGDTFGLSYRDFDGPGGPFLMPTTTPVQFDAQAWLQTIDRYLSYRPKRMYLTHYSAIEDVATRAAELRAGIGRYVQIARSLADAPERHSRLREALLDDALSALHRLDAPVSDARARELLEFDIELNAQGLGVWLDQAA</sequence>
<dbReference type="PANTHER" id="PTHR42951">
    <property type="entry name" value="METALLO-BETA-LACTAMASE DOMAIN-CONTAINING"/>
    <property type="match status" value="1"/>
</dbReference>
<dbReference type="Gene3D" id="3.60.15.10">
    <property type="entry name" value="Ribonuclease Z/Hydroxyacylglutathione hydrolase-like"/>
    <property type="match status" value="1"/>
</dbReference>
<keyword evidence="3" id="KW-1185">Reference proteome</keyword>
<dbReference type="RefSeq" id="WP_311365417.1">
    <property type="nucleotide sequence ID" value="NZ_JAVRIC010000016.1"/>
</dbReference>
<feature type="domain" description="Metallo-beta-lactamase" evidence="1">
    <location>
        <begin position="31"/>
        <end position="236"/>
    </location>
</feature>
<proteinExistence type="predicted"/>
<dbReference type="PANTHER" id="PTHR42951:SF22">
    <property type="entry name" value="METALLO BETA-LACTAMASE SUPERFAMILY LIPOPROTEIN"/>
    <property type="match status" value="1"/>
</dbReference>
<dbReference type="Proteomes" id="UP001254608">
    <property type="component" value="Unassembled WGS sequence"/>
</dbReference>
<dbReference type="Pfam" id="PF00753">
    <property type="entry name" value="Lactamase_B"/>
    <property type="match status" value="1"/>
</dbReference>